<dbReference type="Gene3D" id="3.30.200.20">
    <property type="entry name" value="Phosphorylase Kinase, domain 1"/>
    <property type="match status" value="1"/>
</dbReference>
<accession>A0ABN8N785</accession>
<evidence type="ECO:0000256" key="5">
    <source>
        <dbReference type="SAM" id="MobiDB-lite"/>
    </source>
</evidence>
<proteinExistence type="inferred from homology"/>
<dbReference type="Gene3D" id="1.10.510.10">
    <property type="entry name" value="Transferase(Phosphotransferase) domain 1"/>
    <property type="match status" value="1"/>
</dbReference>
<feature type="domain" description="Protein kinase" evidence="6">
    <location>
        <begin position="78"/>
        <end position="325"/>
    </location>
</feature>
<dbReference type="SMART" id="SM00220">
    <property type="entry name" value="S_TKc"/>
    <property type="match status" value="1"/>
</dbReference>
<dbReference type="Proteomes" id="UP001159405">
    <property type="component" value="Unassembled WGS sequence"/>
</dbReference>
<reference evidence="7 8" key="1">
    <citation type="submission" date="2022-05" db="EMBL/GenBank/DDBJ databases">
        <authorList>
            <consortium name="Genoscope - CEA"/>
            <person name="William W."/>
        </authorList>
    </citation>
    <scope>NUCLEOTIDE SEQUENCE [LARGE SCALE GENOMIC DNA]</scope>
</reference>
<sequence length="325" mass="37021">MRRVFKAKRKRQKKRRKERKKEEARQARASHRERRIQQQAEPNPSRAFLEEEGPPKKVVRRQTQAHVVLKEICPDQLAMKNVPLGSGSFGSCYLAAYRGIDVVVKEFRLRYYNNESKKEAETRVREELIYEARIMIKLGDHPGLPLLFGVCSERVPYRIIMQFHGSQDGSSMTIANVLAKKQITDKTTWTRVICKTAVALSRIHEKGFLHNDLKSNNVVIDHRNGTYNPVVIDFGKSVPLSGARGPKILSLDKQRTYSREFPHIAPEIVGGFRGQSVASDIFSLAKIAETIFRKAELGHLPVLFIQALNADPTKRPSLDKIIAIM</sequence>
<dbReference type="PANTHER" id="PTHR44329">
    <property type="entry name" value="SERINE/THREONINE-PROTEIN KINASE TNNI3K-RELATED"/>
    <property type="match status" value="1"/>
</dbReference>
<dbReference type="InterPro" id="IPR008271">
    <property type="entry name" value="Ser/Thr_kinase_AS"/>
</dbReference>
<keyword evidence="2 3" id="KW-0067">ATP-binding</keyword>
<dbReference type="PROSITE" id="PS50011">
    <property type="entry name" value="PROTEIN_KINASE_DOM"/>
    <property type="match status" value="1"/>
</dbReference>
<dbReference type="SUPFAM" id="SSF56112">
    <property type="entry name" value="Protein kinase-like (PK-like)"/>
    <property type="match status" value="1"/>
</dbReference>
<evidence type="ECO:0000313" key="8">
    <source>
        <dbReference type="Proteomes" id="UP001159405"/>
    </source>
</evidence>
<dbReference type="InterPro" id="IPR017441">
    <property type="entry name" value="Protein_kinase_ATP_BS"/>
</dbReference>
<name>A0ABN8N785_9CNID</name>
<evidence type="ECO:0000313" key="7">
    <source>
        <dbReference type="EMBL" id="CAH3044772.1"/>
    </source>
</evidence>
<gene>
    <name evidence="7" type="ORF">PLOB_00004459</name>
</gene>
<evidence type="ECO:0000256" key="2">
    <source>
        <dbReference type="ARBA" id="ARBA00022840"/>
    </source>
</evidence>
<evidence type="ECO:0000256" key="4">
    <source>
        <dbReference type="RuleBase" id="RU000304"/>
    </source>
</evidence>
<organism evidence="7 8">
    <name type="scientific">Porites lobata</name>
    <dbReference type="NCBI Taxonomy" id="104759"/>
    <lineage>
        <taxon>Eukaryota</taxon>
        <taxon>Metazoa</taxon>
        <taxon>Cnidaria</taxon>
        <taxon>Anthozoa</taxon>
        <taxon>Hexacorallia</taxon>
        <taxon>Scleractinia</taxon>
        <taxon>Fungiina</taxon>
        <taxon>Poritidae</taxon>
        <taxon>Porites</taxon>
    </lineage>
</organism>
<dbReference type="Pfam" id="PF00069">
    <property type="entry name" value="Pkinase"/>
    <property type="match status" value="1"/>
</dbReference>
<comment type="caution">
    <text evidence="7">The sequence shown here is derived from an EMBL/GenBank/DDBJ whole genome shotgun (WGS) entry which is preliminary data.</text>
</comment>
<feature type="compositionally biased region" description="Basic residues" evidence="5">
    <location>
        <begin position="1"/>
        <end position="19"/>
    </location>
</feature>
<dbReference type="PANTHER" id="PTHR44329:SF298">
    <property type="entry name" value="MIXED LINEAGE KINASE DOMAIN-LIKE PROTEIN"/>
    <property type="match status" value="1"/>
</dbReference>
<dbReference type="CDD" id="cd00180">
    <property type="entry name" value="PKc"/>
    <property type="match status" value="1"/>
</dbReference>
<evidence type="ECO:0000256" key="3">
    <source>
        <dbReference type="PROSITE-ProRule" id="PRU10141"/>
    </source>
</evidence>
<dbReference type="InterPro" id="IPR000719">
    <property type="entry name" value="Prot_kinase_dom"/>
</dbReference>
<dbReference type="EMBL" id="CALNXK010000012">
    <property type="protein sequence ID" value="CAH3044772.1"/>
    <property type="molecule type" value="Genomic_DNA"/>
</dbReference>
<keyword evidence="1 3" id="KW-0547">Nucleotide-binding</keyword>
<keyword evidence="8" id="KW-1185">Reference proteome</keyword>
<evidence type="ECO:0000259" key="6">
    <source>
        <dbReference type="PROSITE" id="PS50011"/>
    </source>
</evidence>
<keyword evidence="4" id="KW-0723">Serine/threonine-protein kinase</keyword>
<dbReference type="PROSITE" id="PS00108">
    <property type="entry name" value="PROTEIN_KINASE_ST"/>
    <property type="match status" value="1"/>
</dbReference>
<dbReference type="PROSITE" id="PS00107">
    <property type="entry name" value="PROTEIN_KINASE_ATP"/>
    <property type="match status" value="1"/>
</dbReference>
<feature type="binding site" evidence="3">
    <location>
        <position position="105"/>
    </location>
    <ligand>
        <name>ATP</name>
        <dbReference type="ChEBI" id="CHEBI:30616"/>
    </ligand>
</feature>
<protein>
    <recommendedName>
        <fullName evidence="6">Protein kinase domain-containing protein</fullName>
    </recommendedName>
</protein>
<dbReference type="InterPro" id="IPR011009">
    <property type="entry name" value="Kinase-like_dom_sf"/>
</dbReference>
<feature type="region of interest" description="Disordered" evidence="5">
    <location>
        <begin position="1"/>
        <end position="56"/>
    </location>
</feature>
<dbReference type="InterPro" id="IPR051681">
    <property type="entry name" value="Ser/Thr_Kinases-Pseudokinases"/>
</dbReference>
<evidence type="ECO:0000256" key="1">
    <source>
        <dbReference type="ARBA" id="ARBA00022741"/>
    </source>
</evidence>
<comment type="similarity">
    <text evidence="4">Belongs to the protein kinase superfamily.</text>
</comment>
<keyword evidence="4" id="KW-0418">Kinase</keyword>
<keyword evidence="4" id="KW-0808">Transferase</keyword>